<organism evidence="2 3">
    <name type="scientific">Geopseudomonas sagittaria</name>
    <dbReference type="NCBI Taxonomy" id="1135990"/>
    <lineage>
        <taxon>Bacteria</taxon>
        <taxon>Pseudomonadati</taxon>
        <taxon>Pseudomonadota</taxon>
        <taxon>Gammaproteobacteria</taxon>
        <taxon>Pseudomonadales</taxon>
        <taxon>Pseudomonadaceae</taxon>
        <taxon>Geopseudomonas</taxon>
    </lineage>
</organism>
<dbReference type="Proteomes" id="UP000243084">
    <property type="component" value="Unassembled WGS sequence"/>
</dbReference>
<dbReference type="AlphaFoldDB" id="A0A1I5Y4M8"/>
<dbReference type="Gene3D" id="2.160.10.10">
    <property type="entry name" value="Hexapeptide repeat proteins"/>
    <property type="match status" value="1"/>
</dbReference>
<protein>
    <submittedName>
        <fullName evidence="2">Phenylacetic acid degradation protein</fullName>
    </submittedName>
</protein>
<dbReference type="InterPro" id="IPR050484">
    <property type="entry name" value="Transf_Hexapept/Carb_Anhydrase"/>
</dbReference>
<dbReference type="CDD" id="cd04745">
    <property type="entry name" value="LbH_paaY_like"/>
    <property type="match status" value="1"/>
</dbReference>
<gene>
    <name evidence="2" type="ORF">SAMN05216229_11912</name>
</gene>
<name>A0A1I5Y4M8_9GAMM</name>
<dbReference type="OrthoDB" id="9803036at2"/>
<feature type="region of interest" description="Disordered" evidence="1">
    <location>
        <begin position="178"/>
        <end position="197"/>
    </location>
</feature>
<dbReference type="PANTHER" id="PTHR13061:SF29">
    <property type="entry name" value="GAMMA CARBONIC ANHYDRASE-LIKE 1, MITOCHONDRIAL-RELATED"/>
    <property type="match status" value="1"/>
</dbReference>
<sequence>MPCYRYAGVTPVVHPDAYVHPTAVLIGDVIVGAGCYVGPLASLRGDFGRIVLEEGANLQDTCVIHGFPASVTRIARNGHIGHGAVLHGCQIGEDAMVGMNAVVMDDAQIAPRSIVAACAFVKAGFSCEEQSLVMGAPARVSRQLTDKEVRWKQAGTREYQVLAQRCREAMEECAPLTELEAERPSLPASEVKPKDAS</sequence>
<reference evidence="3" key="1">
    <citation type="submission" date="2016-10" db="EMBL/GenBank/DDBJ databases">
        <authorList>
            <person name="Varghese N."/>
            <person name="Submissions S."/>
        </authorList>
    </citation>
    <scope>NUCLEOTIDE SEQUENCE [LARGE SCALE GENOMIC DNA]</scope>
    <source>
        <strain evidence="3">JCM 18195</strain>
    </source>
</reference>
<dbReference type="InterPro" id="IPR011974">
    <property type="entry name" value="PaaY"/>
</dbReference>
<evidence type="ECO:0000256" key="1">
    <source>
        <dbReference type="SAM" id="MobiDB-lite"/>
    </source>
</evidence>
<dbReference type="RefSeq" id="WP_092434391.1">
    <property type="nucleotide sequence ID" value="NZ_FOXM01000019.1"/>
</dbReference>
<keyword evidence="3" id="KW-1185">Reference proteome</keyword>
<evidence type="ECO:0000313" key="3">
    <source>
        <dbReference type="Proteomes" id="UP000243084"/>
    </source>
</evidence>
<dbReference type="PANTHER" id="PTHR13061">
    <property type="entry name" value="DYNACTIN SUBUNIT P25"/>
    <property type="match status" value="1"/>
</dbReference>
<evidence type="ECO:0000313" key="2">
    <source>
        <dbReference type="EMBL" id="SFQ39181.1"/>
    </source>
</evidence>
<proteinExistence type="predicted"/>
<dbReference type="SUPFAM" id="SSF51161">
    <property type="entry name" value="Trimeric LpxA-like enzymes"/>
    <property type="match status" value="1"/>
</dbReference>
<accession>A0A1I5Y4M8</accession>
<dbReference type="NCBIfam" id="TIGR02287">
    <property type="entry name" value="PaaY"/>
    <property type="match status" value="1"/>
</dbReference>
<dbReference type="Pfam" id="PF00132">
    <property type="entry name" value="Hexapep"/>
    <property type="match status" value="1"/>
</dbReference>
<dbReference type="InterPro" id="IPR011004">
    <property type="entry name" value="Trimer_LpxA-like_sf"/>
</dbReference>
<dbReference type="EMBL" id="FOXM01000019">
    <property type="protein sequence ID" value="SFQ39181.1"/>
    <property type="molecule type" value="Genomic_DNA"/>
</dbReference>
<dbReference type="InterPro" id="IPR001451">
    <property type="entry name" value="Hexapep"/>
</dbReference>